<feature type="compositionally biased region" description="Basic and acidic residues" evidence="14">
    <location>
        <begin position="1"/>
        <end position="76"/>
    </location>
</feature>
<keyword evidence="8" id="KW-0547">Nucleotide-binding</keyword>
<dbReference type="NCBIfam" id="NF003078">
    <property type="entry name" value="PRK04004.1"/>
    <property type="match status" value="1"/>
</dbReference>
<feature type="compositionally biased region" description="Pro residues" evidence="14">
    <location>
        <begin position="174"/>
        <end position="189"/>
    </location>
</feature>
<dbReference type="InterPro" id="IPR027417">
    <property type="entry name" value="P-loop_NTPase"/>
</dbReference>
<evidence type="ECO:0000256" key="10">
    <source>
        <dbReference type="ARBA" id="ARBA00022917"/>
    </source>
</evidence>
<dbReference type="PRINTS" id="PR00315">
    <property type="entry name" value="ELONGATNFCT"/>
</dbReference>
<dbReference type="FunFam" id="3.40.50.300:FF:000112">
    <property type="entry name" value="Eukaryotic translation initiation factor 5B"/>
    <property type="match status" value="1"/>
</dbReference>
<evidence type="ECO:0000313" key="17">
    <source>
        <dbReference type="Proteomes" id="UP000886523"/>
    </source>
</evidence>
<feature type="domain" description="Tr-type G" evidence="15">
    <location>
        <begin position="266"/>
        <end position="484"/>
    </location>
</feature>
<dbReference type="GO" id="GO:0046872">
    <property type="term" value="F:metal ion binding"/>
    <property type="evidence" value="ECO:0007669"/>
    <property type="project" value="UniProtKB-KW"/>
</dbReference>
<comment type="similarity">
    <text evidence="2">Belongs to the TRAFAC class translation factor GTPase superfamily. Classic translation factor GTPase family. IF-2 subfamily.</text>
</comment>
<dbReference type="AlphaFoldDB" id="A0A9P6DZM7"/>
<dbReference type="Pfam" id="PF11987">
    <property type="entry name" value="IF-2"/>
    <property type="match status" value="1"/>
</dbReference>
<dbReference type="SUPFAM" id="SSF52540">
    <property type="entry name" value="P-loop containing nucleoside triphosphate hydrolases"/>
    <property type="match status" value="1"/>
</dbReference>
<keyword evidence="9" id="KW-0378">Hydrolase</keyword>
<dbReference type="InterPro" id="IPR005225">
    <property type="entry name" value="Small_GTP-bd"/>
</dbReference>
<evidence type="ECO:0000256" key="4">
    <source>
        <dbReference type="ARBA" id="ARBA00013824"/>
    </source>
</evidence>
<reference evidence="16" key="1">
    <citation type="journal article" date="2020" name="Nat. Commun.">
        <title>Large-scale genome sequencing of mycorrhizal fungi provides insights into the early evolution of symbiotic traits.</title>
        <authorList>
            <person name="Miyauchi S."/>
            <person name="Kiss E."/>
            <person name="Kuo A."/>
            <person name="Drula E."/>
            <person name="Kohler A."/>
            <person name="Sanchez-Garcia M."/>
            <person name="Morin E."/>
            <person name="Andreopoulos B."/>
            <person name="Barry K.W."/>
            <person name="Bonito G."/>
            <person name="Buee M."/>
            <person name="Carver A."/>
            <person name="Chen C."/>
            <person name="Cichocki N."/>
            <person name="Clum A."/>
            <person name="Culley D."/>
            <person name="Crous P.W."/>
            <person name="Fauchery L."/>
            <person name="Girlanda M."/>
            <person name="Hayes R.D."/>
            <person name="Keri Z."/>
            <person name="LaButti K."/>
            <person name="Lipzen A."/>
            <person name="Lombard V."/>
            <person name="Magnuson J."/>
            <person name="Maillard F."/>
            <person name="Murat C."/>
            <person name="Nolan M."/>
            <person name="Ohm R.A."/>
            <person name="Pangilinan J."/>
            <person name="Pereira M.F."/>
            <person name="Perotto S."/>
            <person name="Peter M."/>
            <person name="Pfister S."/>
            <person name="Riley R."/>
            <person name="Sitrit Y."/>
            <person name="Stielow J.B."/>
            <person name="Szollosi G."/>
            <person name="Zifcakova L."/>
            <person name="Stursova M."/>
            <person name="Spatafora J.W."/>
            <person name="Tedersoo L."/>
            <person name="Vaario L.M."/>
            <person name="Yamada A."/>
            <person name="Yan M."/>
            <person name="Wang P."/>
            <person name="Xu J."/>
            <person name="Bruns T."/>
            <person name="Baldrian P."/>
            <person name="Vilgalys R."/>
            <person name="Dunand C."/>
            <person name="Henrissat B."/>
            <person name="Grigoriev I.V."/>
            <person name="Hibbett D."/>
            <person name="Nagy L.G."/>
            <person name="Martin F.M."/>
        </authorList>
    </citation>
    <scope>NUCLEOTIDE SEQUENCE</scope>
    <source>
        <strain evidence="16">UP504</strain>
    </source>
</reference>
<dbReference type="Gene3D" id="2.40.30.10">
    <property type="entry name" value="Translation factors"/>
    <property type="match status" value="2"/>
</dbReference>
<evidence type="ECO:0000256" key="8">
    <source>
        <dbReference type="ARBA" id="ARBA00022741"/>
    </source>
</evidence>
<dbReference type="InterPro" id="IPR023115">
    <property type="entry name" value="TIF_IF2_dom3"/>
</dbReference>
<comment type="catalytic activity">
    <reaction evidence="13">
        <text>GTP + H2O = GDP + phosphate + H(+)</text>
        <dbReference type="Rhea" id="RHEA:19669"/>
        <dbReference type="ChEBI" id="CHEBI:15377"/>
        <dbReference type="ChEBI" id="CHEBI:15378"/>
        <dbReference type="ChEBI" id="CHEBI:37565"/>
        <dbReference type="ChEBI" id="CHEBI:43474"/>
        <dbReference type="ChEBI" id="CHEBI:58189"/>
        <dbReference type="EC" id="3.6.5.3"/>
    </reaction>
</comment>
<dbReference type="EMBL" id="MU128910">
    <property type="protein sequence ID" value="KAF9520701.1"/>
    <property type="molecule type" value="Genomic_DNA"/>
</dbReference>
<dbReference type="FunFam" id="3.40.50.10050:FF:000002">
    <property type="entry name" value="Eukaryotic translation initiation factor 5B"/>
    <property type="match status" value="1"/>
</dbReference>
<dbReference type="Gene3D" id="3.40.50.300">
    <property type="entry name" value="P-loop containing nucleotide triphosphate hydrolases"/>
    <property type="match status" value="1"/>
</dbReference>
<organism evidence="16 17">
    <name type="scientific">Hydnum rufescens UP504</name>
    <dbReference type="NCBI Taxonomy" id="1448309"/>
    <lineage>
        <taxon>Eukaryota</taxon>
        <taxon>Fungi</taxon>
        <taxon>Dikarya</taxon>
        <taxon>Basidiomycota</taxon>
        <taxon>Agaricomycotina</taxon>
        <taxon>Agaricomycetes</taxon>
        <taxon>Cantharellales</taxon>
        <taxon>Hydnaceae</taxon>
        <taxon>Hydnum</taxon>
    </lineage>
</organism>
<accession>A0A9P6DZM7</accession>
<dbReference type="InterPro" id="IPR000795">
    <property type="entry name" value="T_Tr_GTP-bd_dom"/>
</dbReference>
<evidence type="ECO:0000256" key="13">
    <source>
        <dbReference type="ARBA" id="ARBA00048107"/>
    </source>
</evidence>
<dbReference type="SUPFAM" id="SSF50447">
    <property type="entry name" value="Translation proteins"/>
    <property type="match status" value="1"/>
</dbReference>
<evidence type="ECO:0000256" key="5">
    <source>
        <dbReference type="ARBA" id="ARBA00022490"/>
    </source>
</evidence>
<proteinExistence type="inferred from homology"/>
<dbReference type="Gene3D" id="3.40.50.10050">
    <property type="entry name" value="Translation initiation factor IF- 2, domain 3"/>
    <property type="match status" value="1"/>
</dbReference>
<keyword evidence="6" id="KW-0396">Initiation factor</keyword>
<dbReference type="CDD" id="cd03703">
    <property type="entry name" value="aeIF5B_II"/>
    <property type="match status" value="1"/>
</dbReference>
<name>A0A9P6DZM7_9AGAM</name>
<dbReference type="InterPro" id="IPR036925">
    <property type="entry name" value="TIF_IF2_dom3_sf"/>
</dbReference>
<feature type="compositionally biased region" description="Polar residues" evidence="14">
    <location>
        <begin position="122"/>
        <end position="140"/>
    </location>
</feature>
<dbReference type="InterPro" id="IPR029459">
    <property type="entry name" value="EFTU-type"/>
</dbReference>
<keyword evidence="17" id="KW-1185">Reference proteome</keyword>
<comment type="caution">
    <text evidence="16">The sequence shown here is derived from an EMBL/GenBank/DDBJ whole genome shotgun (WGS) entry which is preliminary data.</text>
</comment>
<feature type="compositionally biased region" description="Acidic residues" evidence="14">
    <location>
        <begin position="200"/>
        <end position="211"/>
    </location>
</feature>
<keyword evidence="10" id="KW-0648">Protein biosynthesis</keyword>
<evidence type="ECO:0000313" key="16">
    <source>
        <dbReference type="EMBL" id="KAF9520701.1"/>
    </source>
</evidence>
<keyword evidence="7" id="KW-0479">Metal-binding</keyword>
<evidence type="ECO:0000259" key="15">
    <source>
        <dbReference type="PROSITE" id="PS51722"/>
    </source>
</evidence>
<gene>
    <name evidence="16" type="ORF">BS47DRAFT_1323318</name>
</gene>
<dbReference type="GO" id="GO:0005525">
    <property type="term" value="F:GTP binding"/>
    <property type="evidence" value="ECO:0007669"/>
    <property type="project" value="UniProtKB-KW"/>
</dbReference>
<evidence type="ECO:0000256" key="7">
    <source>
        <dbReference type="ARBA" id="ARBA00022723"/>
    </source>
</evidence>
<dbReference type="GO" id="GO:0003924">
    <property type="term" value="F:GTPase activity"/>
    <property type="evidence" value="ECO:0007669"/>
    <property type="project" value="InterPro"/>
</dbReference>
<dbReference type="PANTHER" id="PTHR43381">
    <property type="entry name" value="TRANSLATION INITIATION FACTOR IF-2-RELATED"/>
    <property type="match status" value="1"/>
</dbReference>
<evidence type="ECO:0000256" key="1">
    <source>
        <dbReference type="ARBA" id="ARBA00004496"/>
    </source>
</evidence>
<dbReference type="PROSITE" id="PS51722">
    <property type="entry name" value="G_TR_2"/>
    <property type="match status" value="1"/>
</dbReference>
<dbReference type="Proteomes" id="UP000886523">
    <property type="component" value="Unassembled WGS sequence"/>
</dbReference>
<evidence type="ECO:0000256" key="2">
    <source>
        <dbReference type="ARBA" id="ARBA00007733"/>
    </source>
</evidence>
<evidence type="ECO:0000256" key="3">
    <source>
        <dbReference type="ARBA" id="ARBA00011986"/>
    </source>
</evidence>
<comment type="subcellular location">
    <subcellularLocation>
        <location evidence="1">Cytoplasm</location>
    </subcellularLocation>
</comment>
<dbReference type="EC" id="3.6.5.3" evidence="3"/>
<dbReference type="SUPFAM" id="SSF52156">
    <property type="entry name" value="Initiation factor IF2/eIF5b, domain 3"/>
    <property type="match status" value="1"/>
</dbReference>
<dbReference type="Pfam" id="PF00009">
    <property type="entry name" value="GTP_EFTU"/>
    <property type="match status" value="1"/>
</dbReference>
<dbReference type="FunFam" id="2.40.30.10:FF:000026">
    <property type="entry name" value="Eukaryotic translation initiation factor 5B"/>
    <property type="match status" value="1"/>
</dbReference>
<keyword evidence="11" id="KW-0342">GTP-binding</keyword>
<dbReference type="NCBIfam" id="TIGR00231">
    <property type="entry name" value="small_GTP"/>
    <property type="match status" value="1"/>
</dbReference>
<evidence type="ECO:0000256" key="9">
    <source>
        <dbReference type="ARBA" id="ARBA00022801"/>
    </source>
</evidence>
<dbReference type="Pfam" id="PF14578">
    <property type="entry name" value="GTP_EFTU_D4"/>
    <property type="match status" value="1"/>
</dbReference>
<evidence type="ECO:0000256" key="14">
    <source>
        <dbReference type="SAM" id="MobiDB-lite"/>
    </source>
</evidence>
<protein>
    <recommendedName>
        <fullName evidence="4">Eukaryotic translation initiation factor 5B</fullName>
        <ecNumber evidence="3">3.6.5.3</ecNumber>
    </recommendedName>
    <alternativeName>
        <fullName evidence="12">Translation initiation factor IF-2</fullName>
    </alternativeName>
</protein>
<dbReference type="InterPro" id="IPR009000">
    <property type="entry name" value="Transl_B-barrel_sf"/>
</dbReference>
<feature type="region of interest" description="Disordered" evidence="14">
    <location>
        <begin position="1"/>
        <end position="250"/>
    </location>
</feature>
<dbReference type="FunFam" id="2.40.30.10:FF:000013">
    <property type="entry name" value="eukaryotic translation initiation factor 5B"/>
    <property type="match status" value="1"/>
</dbReference>
<dbReference type="InterPro" id="IPR015760">
    <property type="entry name" value="TIF_IF2"/>
</dbReference>
<dbReference type="OrthoDB" id="4928at2759"/>
<dbReference type="PANTHER" id="PTHR43381:SF4">
    <property type="entry name" value="EUKARYOTIC TRANSLATION INITIATION FACTOR 5B"/>
    <property type="match status" value="1"/>
</dbReference>
<dbReference type="GO" id="GO:0003743">
    <property type="term" value="F:translation initiation factor activity"/>
    <property type="evidence" value="ECO:0007669"/>
    <property type="project" value="UniProtKB-KW"/>
</dbReference>
<feature type="compositionally biased region" description="Low complexity" evidence="14">
    <location>
        <begin position="212"/>
        <end position="221"/>
    </location>
</feature>
<evidence type="ECO:0000256" key="11">
    <source>
        <dbReference type="ARBA" id="ARBA00023134"/>
    </source>
</evidence>
<dbReference type="CDD" id="cd01887">
    <property type="entry name" value="IF2_eIF5B"/>
    <property type="match status" value="1"/>
</dbReference>
<evidence type="ECO:0000256" key="6">
    <source>
        <dbReference type="ARBA" id="ARBA00022540"/>
    </source>
</evidence>
<evidence type="ECO:0000256" key="12">
    <source>
        <dbReference type="ARBA" id="ARBA00032478"/>
    </source>
</evidence>
<dbReference type="GO" id="GO:0005739">
    <property type="term" value="C:mitochondrion"/>
    <property type="evidence" value="ECO:0007669"/>
    <property type="project" value="TreeGrafter"/>
</dbReference>
<sequence length="869" mass="95661">MEQQKAAEEEARRREEEERRRIEEEERRLEEEARLKEEAKQRRKEKEKAKKELAKKEGRLLTDKQKREKVQAEIQRKALIASGVRIEGLEQSSSASSGTTKKVVYGNKKKKASQKPELTSDPAPTSQPVDAKTSEPSAAQSIAPALPSDEPQAEMTPDVDVKDDWDASSDDELAPPPPSIKTVPVPPVEPVTKQDVTGNQEDDSSDSDSESDAGSGSGSESSSDDSSEGDGMTAAQKQAAMRKAEAADRRLKRHEEALAARSKDDLRSPICCILGHVDTGKTKLLDKIRQTNVQEGEAGGITQQIGATYFPVDAIREKTKVVNATGDQEYKIPGLLVIDTPGHESFTNLRSRGSSLCNIAVLVVDIMHGLEPQTLESLRLLRDRKTPFIVALNKIDRLYGWVATPDNAFRDSLAKQPPSVQREFAHRCEQTVLAFAEQGLNAALYYENKNMAKNVSLVPTSAVTGEGVPDMIMLLVNLTQQRMSDRLMYLAELECTVLEVKIIEGLGTTIDVVLSNGILREGDKIVLCGLNGPIVTQVRALLTPQPMRELRIKSAYVHHKEVKAALGVKITAPDLEKAIAGSRLLVVGPDDDEDDLRDEVMSDLTSLLGSVDRSGRGVTVQASTLGSLEALLDFLKVSKIPVAGIGLGPVYKRDILQAATMLEKAKELACILCFDVPVDKDAERLAEEWGIKLFKADIIYHLFDAFTAYNNEIAEAKRKDAAPQAIYPCRLKTIAAFAKRDPIILGVDILDGTLRIGTPLCVVKTDPVTGKKQIIPLGKITSLEINHKSMEIVKKSQAGAGVAVKIEHAVYQSSKIYGRHFDDKDELFSQITRQSIDVMKESFKDELSKEEWLLMRALKQACLTCWVLY</sequence>
<keyword evidence="5" id="KW-0963">Cytoplasm</keyword>